<dbReference type="EMBL" id="KN824835">
    <property type="protein sequence ID" value="KIL00367.1"/>
    <property type="molecule type" value="Genomic_DNA"/>
</dbReference>
<reference evidence="1 2" key="1">
    <citation type="submission" date="2014-04" db="EMBL/GenBank/DDBJ databases">
        <authorList>
            <consortium name="DOE Joint Genome Institute"/>
            <person name="Kuo A."/>
            <person name="Kohler A."/>
            <person name="Jargeat P."/>
            <person name="Nagy L.G."/>
            <person name="Floudas D."/>
            <person name="Copeland A."/>
            <person name="Barry K.W."/>
            <person name="Cichocki N."/>
            <person name="Veneault-Fourrey C."/>
            <person name="LaButti K."/>
            <person name="Lindquist E.A."/>
            <person name="Lipzen A."/>
            <person name="Lundell T."/>
            <person name="Morin E."/>
            <person name="Murat C."/>
            <person name="Sun H."/>
            <person name="Tunlid A."/>
            <person name="Henrissat B."/>
            <person name="Grigoriev I.V."/>
            <person name="Hibbett D.S."/>
            <person name="Martin F."/>
            <person name="Nordberg H.P."/>
            <person name="Cantor M.N."/>
            <person name="Hua S.X."/>
        </authorList>
    </citation>
    <scope>NUCLEOTIDE SEQUENCE [LARGE SCALE GENOMIC DNA]</scope>
    <source>
        <strain evidence="1 2">Ve08.2h10</strain>
    </source>
</reference>
<evidence type="ECO:0000313" key="1">
    <source>
        <dbReference type="EMBL" id="KIL00367.1"/>
    </source>
</evidence>
<proteinExistence type="predicted"/>
<dbReference type="AlphaFoldDB" id="A0A0D0E656"/>
<gene>
    <name evidence="1" type="ORF">PAXRUDRAFT_252342</name>
</gene>
<evidence type="ECO:0000313" key="2">
    <source>
        <dbReference type="Proteomes" id="UP000054538"/>
    </source>
</evidence>
<keyword evidence="2" id="KW-1185">Reference proteome</keyword>
<dbReference type="HOGENOM" id="CLU_2237427_0_0_1"/>
<reference evidence="2" key="2">
    <citation type="submission" date="2015-01" db="EMBL/GenBank/DDBJ databases">
        <title>Evolutionary Origins and Diversification of the Mycorrhizal Mutualists.</title>
        <authorList>
            <consortium name="DOE Joint Genome Institute"/>
            <consortium name="Mycorrhizal Genomics Consortium"/>
            <person name="Kohler A."/>
            <person name="Kuo A."/>
            <person name="Nagy L.G."/>
            <person name="Floudas D."/>
            <person name="Copeland A."/>
            <person name="Barry K.W."/>
            <person name="Cichocki N."/>
            <person name="Veneault-Fourrey C."/>
            <person name="LaButti K."/>
            <person name="Lindquist E.A."/>
            <person name="Lipzen A."/>
            <person name="Lundell T."/>
            <person name="Morin E."/>
            <person name="Murat C."/>
            <person name="Riley R."/>
            <person name="Ohm R."/>
            <person name="Sun H."/>
            <person name="Tunlid A."/>
            <person name="Henrissat B."/>
            <person name="Grigoriev I.V."/>
            <person name="Hibbett D.S."/>
            <person name="Martin F."/>
        </authorList>
    </citation>
    <scope>NUCLEOTIDE SEQUENCE [LARGE SCALE GENOMIC DNA]</scope>
    <source>
        <strain evidence="2">Ve08.2h10</strain>
    </source>
</reference>
<accession>A0A0D0E656</accession>
<sequence length="105" mass="11942">MFILSFYVDCPCVNTPRKLSRNRGAQSRLVFVFSSHSCTKFSQGSGRTDIHAIDPWHCLAFPQYLLPVGFCHKMPIVANQYLSLEILDNYLLFTPPPAFGVQFQV</sequence>
<name>A0A0D0E656_9AGAM</name>
<organism evidence="1 2">
    <name type="scientific">Paxillus rubicundulus Ve08.2h10</name>
    <dbReference type="NCBI Taxonomy" id="930991"/>
    <lineage>
        <taxon>Eukaryota</taxon>
        <taxon>Fungi</taxon>
        <taxon>Dikarya</taxon>
        <taxon>Basidiomycota</taxon>
        <taxon>Agaricomycotina</taxon>
        <taxon>Agaricomycetes</taxon>
        <taxon>Agaricomycetidae</taxon>
        <taxon>Boletales</taxon>
        <taxon>Paxilineae</taxon>
        <taxon>Paxillaceae</taxon>
        <taxon>Paxillus</taxon>
    </lineage>
</organism>
<protein>
    <submittedName>
        <fullName evidence="1">Unplaced genomic scaffold scaffold_13, whole genome shotgun sequence</fullName>
    </submittedName>
</protein>
<dbReference type="InParanoid" id="A0A0D0E656"/>
<dbReference type="Proteomes" id="UP000054538">
    <property type="component" value="Unassembled WGS sequence"/>
</dbReference>